<gene>
    <name evidence="1" type="ORF">GOB84_00665</name>
</gene>
<dbReference type="Pfam" id="PF13318">
    <property type="entry name" value="AtzG-like"/>
    <property type="match status" value="1"/>
</dbReference>
<dbReference type="InterPro" id="IPR025148">
    <property type="entry name" value="AtzG-like"/>
</dbReference>
<organism evidence="1 2">
    <name type="scientific">Acetobacter fallax</name>
    <dbReference type="NCBI Taxonomy" id="1737473"/>
    <lineage>
        <taxon>Bacteria</taxon>
        <taxon>Pseudomonadati</taxon>
        <taxon>Pseudomonadota</taxon>
        <taxon>Alphaproteobacteria</taxon>
        <taxon>Acetobacterales</taxon>
        <taxon>Acetobacteraceae</taxon>
        <taxon>Acetobacter</taxon>
    </lineage>
</organism>
<dbReference type="EMBL" id="WOSW01000001">
    <property type="protein sequence ID" value="NHO31088.1"/>
    <property type="molecule type" value="Genomic_DNA"/>
</dbReference>
<dbReference type="Proteomes" id="UP000615326">
    <property type="component" value="Unassembled WGS sequence"/>
</dbReference>
<comment type="caution">
    <text evidence="1">The sequence shown here is derived from an EMBL/GenBank/DDBJ whole genome shotgun (WGS) entry which is preliminary data.</text>
</comment>
<proteinExistence type="predicted"/>
<sequence>MAGTQSEDELRAGVLATASDVAVMARQVDLLISDDCLPGVVFNTELLRGYVTLVDGLVLPDDCEPAFGYVP</sequence>
<accession>A0ABX0K5G9</accession>
<name>A0ABX0K5G9_9PROT</name>
<evidence type="ECO:0000313" key="1">
    <source>
        <dbReference type="EMBL" id="NHO31088.1"/>
    </source>
</evidence>
<keyword evidence="2" id="KW-1185">Reference proteome</keyword>
<dbReference type="RefSeq" id="WP_173575686.1">
    <property type="nucleotide sequence ID" value="NZ_WOSW01000001.1"/>
</dbReference>
<reference evidence="1 2" key="1">
    <citation type="journal article" date="2020" name="Int. J. Syst. Evol. Microbiol.">
        <title>Novel acetic acid bacteria from cider fermentations: Acetobacter conturbans sp. nov. and Acetobacter fallax sp. nov.</title>
        <authorList>
            <person name="Sombolestani A.S."/>
            <person name="Cleenwerck I."/>
            <person name="Cnockaert M."/>
            <person name="Borremans W."/>
            <person name="Wieme A.D."/>
            <person name="De Vuyst L."/>
            <person name="Vandamme P."/>
        </authorList>
    </citation>
    <scope>NUCLEOTIDE SEQUENCE [LARGE SCALE GENOMIC DNA]</scope>
    <source>
        <strain evidence="1 2">LMG 1637</strain>
    </source>
</reference>
<protein>
    <submittedName>
        <fullName evidence="1">DUF4089 domain-containing protein</fullName>
    </submittedName>
</protein>
<evidence type="ECO:0000313" key="2">
    <source>
        <dbReference type="Proteomes" id="UP000615326"/>
    </source>
</evidence>